<proteinExistence type="predicted"/>
<dbReference type="SMART" id="SM00227">
    <property type="entry name" value="NEBU"/>
    <property type="match status" value="3"/>
</dbReference>
<dbReference type="GO" id="GO:0071691">
    <property type="term" value="P:cardiac muscle thin filament assembly"/>
    <property type="evidence" value="ECO:0007669"/>
    <property type="project" value="TreeGrafter"/>
</dbReference>
<dbReference type="PANTHER" id="PTHR11039:SF37">
    <property type="entry name" value="NEBULIN"/>
    <property type="match status" value="1"/>
</dbReference>
<evidence type="ECO:0000313" key="3">
    <source>
        <dbReference type="Ensembl" id="ENSOABP00000065881.1"/>
    </source>
</evidence>
<organism evidence="3 4">
    <name type="scientific">Oreochromis aureus</name>
    <name type="common">Israeli tilapia</name>
    <name type="synonym">Chromis aureus</name>
    <dbReference type="NCBI Taxonomy" id="47969"/>
    <lineage>
        <taxon>Eukaryota</taxon>
        <taxon>Metazoa</taxon>
        <taxon>Chordata</taxon>
        <taxon>Craniata</taxon>
        <taxon>Vertebrata</taxon>
        <taxon>Euteleostomi</taxon>
        <taxon>Actinopterygii</taxon>
        <taxon>Neopterygii</taxon>
        <taxon>Teleostei</taxon>
        <taxon>Neoteleostei</taxon>
        <taxon>Acanthomorphata</taxon>
        <taxon>Ovalentaria</taxon>
        <taxon>Cichlomorphae</taxon>
        <taxon>Cichliformes</taxon>
        <taxon>Cichlidae</taxon>
        <taxon>African cichlids</taxon>
        <taxon>Pseudocrenilabrinae</taxon>
        <taxon>Oreochromini</taxon>
        <taxon>Oreochromis</taxon>
    </lineage>
</organism>
<reference evidence="3" key="3">
    <citation type="submission" date="2025-09" db="UniProtKB">
        <authorList>
            <consortium name="Ensembl"/>
        </authorList>
    </citation>
    <scope>IDENTIFICATION</scope>
</reference>
<dbReference type="GO" id="GO:0030018">
    <property type="term" value="C:Z disc"/>
    <property type="evidence" value="ECO:0007669"/>
    <property type="project" value="InterPro"/>
</dbReference>
<evidence type="ECO:0000313" key="4">
    <source>
        <dbReference type="Proteomes" id="UP000472276"/>
    </source>
</evidence>
<protein>
    <submittedName>
        <fullName evidence="3">Uncharacterized protein</fullName>
    </submittedName>
</protein>
<evidence type="ECO:0000256" key="1">
    <source>
        <dbReference type="ARBA" id="ARBA00022737"/>
    </source>
</evidence>
<dbReference type="PROSITE" id="PS51216">
    <property type="entry name" value="NEBULIN"/>
    <property type="match status" value="1"/>
</dbReference>
<keyword evidence="4" id="KW-1185">Reference proteome</keyword>
<dbReference type="GO" id="GO:0051015">
    <property type="term" value="F:actin filament binding"/>
    <property type="evidence" value="ECO:0007669"/>
    <property type="project" value="InterPro"/>
</dbReference>
<reference evidence="3" key="2">
    <citation type="submission" date="2025-08" db="UniProtKB">
        <authorList>
            <consortium name="Ensembl"/>
        </authorList>
    </citation>
    <scope>IDENTIFICATION</scope>
</reference>
<reference evidence="4" key="1">
    <citation type="submission" date="2020-03" db="EMBL/GenBank/DDBJ databases">
        <title>Evolution of repeat sequences and sex chromosomes of tilapia species revealed by chromosome-level genomes.</title>
        <authorList>
            <person name="Xu L."/>
            <person name="Tao W."/>
            <person name="Wang D."/>
            <person name="Zhou Q."/>
        </authorList>
    </citation>
    <scope>NUCLEOTIDE SEQUENCE [LARGE SCALE GENOMIC DNA]</scope>
    <source>
        <strain evidence="4">Israel</strain>
    </source>
</reference>
<evidence type="ECO:0000256" key="2">
    <source>
        <dbReference type="ARBA" id="ARBA00023203"/>
    </source>
</evidence>
<keyword evidence="2" id="KW-0009">Actin-binding</keyword>
<name>A0AAZ1XCQ0_OREAU</name>
<accession>A0AAZ1XCQ0</accession>
<dbReference type="Proteomes" id="UP000472276">
    <property type="component" value="Unassembled WGS sequence"/>
</dbReference>
<dbReference type="PANTHER" id="PTHR11039">
    <property type="entry name" value="NEBULIN"/>
    <property type="match status" value="1"/>
</dbReference>
<dbReference type="InterPro" id="IPR000900">
    <property type="entry name" value="Nebulin_repeat"/>
</dbReference>
<dbReference type="Pfam" id="PF00880">
    <property type="entry name" value="Nebulin"/>
    <property type="match status" value="1"/>
</dbReference>
<dbReference type="InterPro" id="IPR055297">
    <property type="entry name" value="NEBU/NEBL"/>
</dbReference>
<dbReference type="Ensembl" id="ENSOABT00000063591.1">
    <property type="protein sequence ID" value="ENSOABP00000065881.1"/>
    <property type="gene ID" value="ENSOABG00000032564.1"/>
</dbReference>
<dbReference type="AlphaFoldDB" id="A0AAZ1XCQ0"/>
<sequence>IKGKVSTVKDTPEMLRVKENTKNFSLIKYKEDLGGGTALPETPEMERVKRNQRNVSTVLNRIKYKEDLGGGTALPETPEMERVKRNQRNVSTVLNRVTLPYLITPQPLLPPYFLLL</sequence>
<keyword evidence="1" id="KW-0677">Repeat</keyword>